<comment type="caution">
    <text evidence="2">The sequence shown here is derived from an EMBL/GenBank/DDBJ whole genome shotgun (WGS) entry which is preliminary data.</text>
</comment>
<dbReference type="Proteomes" id="UP001596132">
    <property type="component" value="Unassembled WGS sequence"/>
</dbReference>
<name>A0ABW0Y820_9GAMM</name>
<dbReference type="RefSeq" id="WP_378051154.1">
    <property type="nucleotide sequence ID" value="NZ_JBHSPP010000005.1"/>
</dbReference>
<feature type="region of interest" description="Disordered" evidence="1">
    <location>
        <begin position="173"/>
        <end position="201"/>
    </location>
</feature>
<protein>
    <submittedName>
        <fullName evidence="2">Uncharacterized protein</fullName>
    </submittedName>
</protein>
<accession>A0ABW0Y820</accession>
<sequence length="201" mass="22298">MSVESVDIPDTMSSAYIKAKAYAEEKKAKGWVEEIHQKLSRGAVPPLGFISLKPYSFRRPEGKNSSGPGKKSVYVEVLMNRVVEGEYSRIPLHMMVEAGRAVGVPFNEWKPDDRALQLESLSPKRPAVDLKALDQLWAQSAIKQAVADDLAHNLSSNIYRALRRDYLHHSASNQGIANPADINKSESSISKERRTLIGNKG</sequence>
<evidence type="ECO:0000256" key="1">
    <source>
        <dbReference type="SAM" id="MobiDB-lite"/>
    </source>
</evidence>
<evidence type="ECO:0000313" key="3">
    <source>
        <dbReference type="Proteomes" id="UP001596132"/>
    </source>
</evidence>
<evidence type="ECO:0000313" key="2">
    <source>
        <dbReference type="EMBL" id="MFC5704889.1"/>
    </source>
</evidence>
<reference evidence="3" key="1">
    <citation type="journal article" date="2019" name="Int. J. Syst. Evol. Microbiol.">
        <title>The Global Catalogue of Microorganisms (GCM) 10K type strain sequencing project: providing services to taxonomists for standard genome sequencing and annotation.</title>
        <authorList>
            <consortium name="The Broad Institute Genomics Platform"/>
            <consortium name="The Broad Institute Genome Sequencing Center for Infectious Disease"/>
            <person name="Wu L."/>
            <person name="Ma J."/>
        </authorList>
    </citation>
    <scope>NUCLEOTIDE SEQUENCE [LARGE SCALE GENOMIC DNA]</scope>
    <source>
        <strain evidence="3">KCTC 15012</strain>
    </source>
</reference>
<keyword evidence="3" id="KW-1185">Reference proteome</keyword>
<organism evidence="2 3">
    <name type="scientific">Aeromonas eucrenophila</name>
    <dbReference type="NCBI Taxonomy" id="649"/>
    <lineage>
        <taxon>Bacteria</taxon>
        <taxon>Pseudomonadati</taxon>
        <taxon>Pseudomonadota</taxon>
        <taxon>Gammaproteobacteria</taxon>
        <taxon>Aeromonadales</taxon>
        <taxon>Aeromonadaceae</taxon>
        <taxon>Aeromonas</taxon>
    </lineage>
</organism>
<dbReference type="EMBL" id="JBHSPP010000005">
    <property type="protein sequence ID" value="MFC5704889.1"/>
    <property type="molecule type" value="Genomic_DNA"/>
</dbReference>
<proteinExistence type="predicted"/>
<gene>
    <name evidence="2" type="ORF">ACFPVW_02110</name>
</gene>